<sequence length="196" mass="21450">MNHSSTPRLAASRDDYRRAGQHSTSAEKNKTRAGDRQTSFFTNLTSVNIATAFARAHITTDTIDRRPAHLKGTPMSPSQIPTMNLGDIPEADDPRAYFESAAVPRMHAARPVRDVTAKILDTMDVDLPFGPAPGRQQAAAALPDGFLRERAWAPPQTSAPSWLRKVHDQRSQTRNILHESPPPGLLDTPSNAIGRS</sequence>
<reference evidence="1" key="1">
    <citation type="submission" date="2022-07" db="EMBL/GenBank/DDBJ databases">
        <title>Phylogenomic reconstructions and comparative analyses of Kickxellomycotina fungi.</title>
        <authorList>
            <person name="Reynolds N.K."/>
            <person name="Stajich J.E."/>
            <person name="Barry K."/>
            <person name="Grigoriev I.V."/>
            <person name="Crous P."/>
            <person name="Smith M.E."/>
        </authorList>
    </citation>
    <scope>NUCLEOTIDE SEQUENCE</scope>
    <source>
        <strain evidence="1">BCRC 34780</strain>
    </source>
</reference>
<proteinExistence type="predicted"/>
<name>A0ACC1KHU6_9FUNG</name>
<accession>A0ACC1KHU6</accession>
<protein>
    <submittedName>
        <fullName evidence="1">Uncharacterized protein</fullName>
    </submittedName>
</protein>
<keyword evidence="2" id="KW-1185">Reference proteome</keyword>
<evidence type="ECO:0000313" key="1">
    <source>
        <dbReference type="EMBL" id="KAJ2790303.1"/>
    </source>
</evidence>
<organism evidence="1 2">
    <name type="scientific">Coemansia helicoidea</name>
    <dbReference type="NCBI Taxonomy" id="1286919"/>
    <lineage>
        <taxon>Eukaryota</taxon>
        <taxon>Fungi</taxon>
        <taxon>Fungi incertae sedis</taxon>
        <taxon>Zoopagomycota</taxon>
        <taxon>Kickxellomycotina</taxon>
        <taxon>Kickxellomycetes</taxon>
        <taxon>Kickxellales</taxon>
        <taxon>Kickxellaceae</taxon>
        <taxon>Coemansia</taxon>
    </lineage>
</organism>
<comment type="caution">
    <text evidence="1">The sequence shown here is derived from an EMBL/GenBank/DDBJ whole genome shotgun (WGS) entry which is preliminary data.</text>
</comment>
<feature type="non-terminal residue" evidence="1">
    <location>
        <position position="196"/>
    </location>
</feature>
<gene>
    <name evidence="1" type="ORF">H4R21_006541</name>
</gene>
<dbReference type="EMBL" id="JANBUN010003548">
    <property type="protein sequence ID" value="KAJ2790303.1"/>
    <property type="molecule type" value="Genomic_DNA"/>
</dbReference>
<evidence type="ECO:0000313" key="2">
    <source>
        <dbReference type="Proteomes" id="UP001140087"/>
    </source>
</evidence>
<dbReference type="Proteomes" id="UP001140087">
    <property type="component" value="Unassembled WGS sequence"/>
</dbReference>